<feature type="compositionally biased region" description="Polar residues" evidence="1">
    <location>
        <begin position="1098"/>
        <end position="1108"/>
    </location>
</feature>
<feature type="region of interest" description="Disordered" evidence="1">
    <location>
        <begin position="1168"/>
        <end position="1250"/>
    </location>
</feature>
<proteinExistence type="predicted"/>
<evidence type="ECO:0000259" key="2">
    <source>
        <dbReference type="Pfam" id="PF12509"/>
    </source>
</evidence>
<feature type="compositionally biased region" description="Pro residues" evidence="1">
    <location>
        <begin position="821"/>
        <end position="830"/>
    </location>
</feature>
<gene>
    <name evidence="3" type="ORF">CDAUBV1_LOCUS14835</name>
</gene>
<feature type="compositionally biased region" description="Low complexity" evidence="1">
    <location>
        <begin position="961"/>
        <end position="972"/>
    </location>
</feature>
<feature type="region of interest" description="Disordered" evidence="1">
    <location>
        <begin position="961"/>
        <end position="985"/>
    </location>
</feature>
<dbReference type="PANTHER" id="PTHR22380:SF1">
    <property type="entry name" value="TESTIS-EXPRESSED PROTEIN 15"/>
    <property type="match status" value="1"/>
</dbReference>
<dbReference type="InterPro" id="IPR026616">
    <property type="entry name" value="TEX15"/>
</dbReference>
<feature type="compositionally biased region" description="Basic and acidic residues" evidence="1">
    <location>
        <begin position="841"/>
        <end position="852"/>
    </location>
</feature>
<dbReference type="GO" id="GO:0007130">
    <property type="term" value="P:synaptonemal complex assembly"/>
    <property type="evidence" value="ECO:0007669"/>
    <property type="project" value="TreeGrafter"/>
</dbReference>
<feature type="compositionally biased region" description="Low complexity" evidence="1">
    <location>
        <begin position="861"/>
        <end position="874"/>
    </location>
</feature>
<feature type="domain" description="TASOR pseudo-PARP" evidence="2">
    <location>
        <begin position="108"/>
        <end position="256"/>
    </location>
</feature>
<feature type="compositionally biased region" description="Low complexity" evidence="1">
    <location>
        <begin position="377"/>
        <end position="386"/>
    </location>
</feature>
<feature type="compositionally biased region" description="Basic and acidic residues" evidence="1">
    <location>
        <begin position="1371"/>
        <end position="1405"/>
    </location>
</feature>
<feature type="compositionally biased region" description="Low complexity" evidence="1">
    <location>
        <begin position="831"/>
        <end position="840"/>
    </location>
</feature>
<feature type="region of interest" description="Disordered" evidence="1">
    <location>
        <begin position="714"/>
        <end position="745"/>
    </location>
</feature>
<dbReference type="Proteomes" id="UP001497525">
    <property type="component" value="Unassembled WGS sequence"/>
</dbReference>
<dbReference type="GO" id="GO:0010569">
    <property type="term" value="P:regulation of double-strand break repair via homologous recombination"/>
    <property type="evidence" value="ECO:0007669"/>
    <property type="project" value="InterPro"/>
</dbReference>
<feature type="compositionally biased region" description="Low complexity" evidence="1">
    <location>
        <begin position="1176"/>
        <end position="1185"/>
    </location>
</feature>
<sequence>MASLRRKPVKRRAAVLAGLEALSSFKVPKKASNKSLLESVSLDSSDYSEEILPQIVENFRFPQLAPYLRVEKAWLVHNRATEDSFNAARKRLQKNPLNSSNNEGSLCTGFFAVVDWEDVETIANDGLFPGNAPETWLGQPESGVVVNQCADLTVARAQKRMTNRANSGSADPPVIYLIIVKWVKSRAYMVSPESEESDERLEPQPGYGCHVSTWSRLDTLDPAKISLERAFQLAQVYLYEFDEDLDLRPKPEHVMPYAVARCCWELNTTVLSKLETPLTAATGSILVLPPKLPHLSISIPVLNNTRPALLPTPLISLLPSRPSTASDAGSSPRPHFRPRFDRHSALHSTDSSEVGSVLSPTLSINESGGVRHRRRSASSASTGSPRLSERSAEEKLSPLDTLISQARKIQTNPDIISRLGDHSISQPSVVQGGGSQCPCVFIGTSLLTWGHPKPDCSLAVEIYTYRQNQLPIFDSLLQPCLHVGRLISHASLHYELAGLTPWASKQLEPSGPPVLVSVPRDQEWCLPRLNGTTAASLQCDPSPFAGYRGNYFRIVLHDTTSGRTDMSQFCQTLCEESMAGIIHMNCDESSILFVFPDCQFSRSISFPPPDSMDTNYLHAVLLTPYSLDHYPFTSVCCVPPVTEGGEKKMSFLTASPVTAPSELLFGQRRNTPASLSDPKLRIPLDALLSSLPDGGKDLLGTALIAILASRRADSGNETSSLNMSPRLDENKSLINTASRTDPRLHRQRDITTTSLASILISTTAKNSNLLGNSSPSVEIKTESQQLVQVCAPVALPVSEITHSEQKSASPTAPAITYEPPVQSPPAPTSPIPASSPSTTADAEHPHEPKEIPLETSPKTPNPLSCSSPNPSSTLAHSPSYDLTMSADMEVEANVSQSEPPPVQLNSSDMEVDLSLNATNSPFKFRYQDHPTNNNFFGSDLPQSHTPWSTLVTSCRRLSSASSVGAAPPAHSPLLPTPSLDKLDYSVPPPPLPSIYRPSSVSNQVTVPPLGCSSNSRLQSGSDFHHLDAVKPSDPHHEAGPFRVGIESVDLSRPPPLDSPRGLNMDSSRHTNRRSRPPSLTPQKPIFDSGGDYRDVSPNIFSKVSSQLRMDSRNNPPPSASPCTPSDRYGLGMLPSPQLILEDIAKTHPYFNSAGAKIDESEEGEILDDDLEDNEDNNGNGRNGESVSKAPDDRSYSYTPSDRSGSDTRRSWHNSSTDGSPVFRRESDRCKLSHQSDHVPSVPDHSSGLRNSLCREPPHCLLETPIDPNAPDSINDKTNDILIVSETSGHRQNQNLSYSEEEYRLIDQVHSSTDNSEHSHYDPETSIEDEDMRIPKNGFADSYRNRGVGHPSASYSPSRHAPRPNYSIYQEPRAHEHSRDPGDASHYFERPTHSYDLGEKDMDYRRLTPQSHSSTRRSRGDGSSSKPNLSDSYRCSSSSSTSSDCLPRYSIYHPKVDDRRSPTPPHEPPIPRRDHYESRQSDSNSYRSHSNTSHRSSNHRSSSSHGRRRFSPYRASESSGKRRSLFREPPLLPTPSTDTRPGILTPPPPLNTNHASSRPPIPPLMGSFVLPPLMRPNIWSIAQMFTTASLFQHPYSHK</sequence>
<evidence type="ECO:0000313" key="3">
    <source>
        <dbReference type="EMBL" id="CAL5139721.1"/>
    </source>
</evidence>
<comment type="caution">
    <text evidence="3">The sequence shown here is derived from an EMBL/GenBank/DDBJ whole genome shotgun (WGS) entry which is preliminary data.</text>
</comment>
<organism evidence="3 4">
    <name type="scientific">Calicophoron daubneyi</name>
    <name type="common">Rumen fluke</name>
    <name type="synonym">Paramphistomum daubneyi</name>
    <dbReference type="NCBI Taxonomy" id="300641"/>
    <lineage>
        <taxon>Eukaryota</taxon>
        <taxon>Metazoa</taxon>
        <taxon>Spiralia</taxon>
        <taxon>Lophotrochozoa</taxon>
        <taxon>Platyhelminthes</taxon>
        <taxon>Trematoda</taxon>
        <taxon>Digenea</taxon>
        <taxon>Plagiorchiida</taxon>
        <taxon>Pronocephalata</taxon>
        <taxon>Paramphistomoidea</taxon>
        <taxon>Paramphistomidae</taxon>
        <taxon>Calicophoron</taxon>
    </lineage>
</organism>
<dbReference type="GO" id="GO:0005634">
    <property type="term" value="C:nucleus"/>
    <property type="evidence" value="ECO:0007669"/>
    <property type="project" value="TreeGrafter"/>
</dbReference>
<feature type="compositionally biased region" description="Basic and acidic residues" evidence="1">
    <location>
        <begin position="387"/>
        <end position="396"/>
    </location>
</feature>
<evidence type="ECO:0000313" key="4">
    <source>
        <dbReference type="Proteomes" id="UP001497525"/>
    </source>
</evidence>
<feature type="region of interest" description="Disordered" evidence="1">
    <location>
        <begin position="1309"/>
        <end position="1544"/>
    </location>
</feature>
<dbReference type="InterPro" id="IPR022188">
    <property type="entry name" value="TASOR_DUF3715"/>
</dbReference>
<feature type="compositionally biased region" description="Low complexity" evidence="1">
    <location>
        <begin position="1480"/>
        <end position="1503"/>
    </location>
</feature>
<feature type="compositionally biased region" description="Polar residues" evidence="1">
    <location>
        <begin position="346"/>
        <end position="366"/>
    </location>
</feature>
<dbReference type="Pfam" id="PF12509">
    <property type="entry name" value="DUF3715"/>
    <property type="match status" value="1"/>
</dbReference>
<feature type="region of interest" description="Disordered" evidence="1">
    <location>
        <begin position="1045"/>
        <end position="1130"/>
    </location>
</feature>
<dbReference type="GO" id="GO:0007140">
    <property type="term" value="P:male meiotic nuclear division"/>
    <property type="evidence" value="ECO:0007669"/>
    <property type="project" value="InterPro"/>
</dbReference>
<protein>
    <recommendedName>
        <fullName evidence="2">TASOR pseudo-PARP domain-containing protein</fullName>
    </recommendedName>
</protein>
<evidence type="ECO:0000256" key="1">
    <source>
        <dbReference type="SAM" id="MobiDB-lite"/>
    </source>
</evidence>
<reference evidence="3" key="1">
    <citation type="submission" date="2024-06" db="EMBL/GenBank/DDBJ databases">
        <authorList>
            <person name="Liu X."/>
            <person name="Lenzi L."/>
            <person name="Haldenby T S."/>
            <person name="Uol C."/>
        </authorList>
    </citation>
    <scope>NUCLEOTIDE SEQUENCE</scope>
</reference>
<name>A0AAV2TUV6_CALDB</name>
<dbReference type="PANTHER" id="PTHR22380">
    <property type="entry name" value="TESTIS-EXPRESSED PROTEIN 15"/>
    <property type="match status" value="1"/>
</dbReference>
<dbReference type="EMBL" id="CAXLJL010000634">
    <property type="protein sequence ID" value="CAL5139721.1"/>
    <property type="molecule type" value="Genomic_DNA"/>
</dbReference>
<feature type="region of interest" description="Disordered" evidence="1">
    <location>
        <begin position="346"/>
        <end position="396"/>
    </location>
</feature>
<feature type="compositionally biased region" description="Basic and acidic residues" evidence="1">
    <location>
        <begin position="1222"/>
        <end position="1236"/>
    </location>
</feature>
<feature type="compositionally biased region" description="Basic and acidic residues" evidence="1">
    <location>
        <begin position="1468"/>
        <end position="1479"/>
    </location>
</feature>
<feature type="region of interest" description="Disordered" evidence="1">
    <location>
        <begin position="801"/>
        <end position="879"/>
    </location>
</feature>
<feature type="region of interest" description="Disordered" evidence="1">
    <location>
        <begin position="321"/>
        <end position="340"/>
    </location>
</feature>
<accession>A0AAV2TUV6</accession>
<feature type="compositionally biased region" description="Low complexity" evidence="1">
    <location>
        <begin position="1420"/>
        <end position="1442"/>
    </location>
</feature>